<evidence type="ECO:0008006" key="6">
    <source>
        <dbReference type="Google" id="ProtNLM"/>
    </source>
</evidence>
<dbReference type="InterPro" id="IPR036396">
    <property type="entry name" value="Cyt_P450_sf"/>
</dbReference>
<comment type="caution">
    <text evidence="4">The sequence shown here is derived from an EMBL/GenBank/DDBJ whole genome shotgun (WGS) entry which is preliminary data.</text>
</comment>
<gene>
    <name evidence="4" type="ORF">FCM35_KLT19349</name>
</gene>
<dbReference type="GO" id="GO:0005506">
    <property type="term" value="F:iron ion binding"/>
    <property type="evidence" value="ECO:0007669"/>
    <property type="project" value="InterPro"/>
</dbReference>
<evidence type="ECO:0000256" key="2">
    <source>
        <dbReference type="ARBA" id="ARBA00022723"/>
    </source>
</evidence>
<keyword evidence="2" id="KW-0479">Metal-binding</keyword>
<dbReference type="PANTHER" id="PTHR47955">
    <property type="entry name" value="CYTOCHROME P450 FAMILY 71 PROTEIN"/>
    <property type="match status" value="1"/>
</dbReference>
<dbReference type="PANTHER" id="PTHR47955:SF14">
    <property type="entry name" value="OS01G0543600 PROTEIN"/>
    <property type="match status" value="1"/>
</dbReference>
<organism evidence="4 5">
    <name type="scientific">Carex littledalei</name>
    <dbReference type="NCBI Taxonomy" id="544730"/>
    <lineage>
        <taxon>Eukaryota</taxon>
        <taxon>Viridiplantae</taxon>
        <taxon>Streptophyta</taxon>
        <taxon>Embryophyta</taxon>
        <taxon>Tracheophyta</taxon>
        <taxon>Spermatophyta</taxon>
        <taxon>Magnoliopsida</taxon>
        <taxon>Liliopsida</taxon>
        <taxon>Poales</taxon>
        <taxon>Cyperaceae</taxon>
        <taxon>Cyperoideae</taxon>
        <taxon>Cariceae</taxon>
        <taxon>Carex</taxon>
        <taxon>Carex subgen. Euthyceras</taxon>
    </lineage>
</organism>
<dbReference type="AlphaFoldDB" id="A0A833VVA6"/>
<keyword evidence="5" id="KW-1185">Reference proteome</keyword>
<dbReference type="GO" id="GO:0020037">
    <property type="term" value="F:heme binding"/>
    <property type="evidence" value="ECO:0007669"/>
    <property type="project" value="InterPro"/>
</dbReference>
<evidence type="ECO:0000256" key="3">
    <source>
        <dbReference type="ARBA" id="ARBA00023004"/>
    </source>
</evidence>
<dbReference type="Gene3D" id="1.10.630.10">
    <property type="entry name" value="Cytochrome P450"/>
    <property type="match status" value="2"/>
</dbReference>
<reference evidence="4" key="1">
    <citation type="submission" date="2020-01" db="EMBL/GenBank/DDBJ databases">
        <title>Genome sequence of Kobresia littledalei, the first chromosome-level genome in the family Cyperaceae.</title>
        <authorList>
            <person name="Qu G."/>
        </authorList>
    </citation>
    <scope>NUCLEOTIDE SEQUENCE</scope>
    <source>
        <strain evidence="4">C.B.Clarke</strain>
        <tissue evidence="4">Leaf</tissue>
    </source>
</reference>
<comment type="similarity">
    <text evidence="1">Belongs to the cytochrome P450 family.</text>
</comment>
<dbReference type="Proteomes" id="UP000623129">
    <property type="component" value="Unassembled WGS sequence"/>
</dbReference>
<name>A0A833VVA6_9POAL</name>
<evidence type="ECO:0000256" key="1">
    <source>
        <dbReference type="ARBA" id="ARBA00010617"/>
    </source>
</evidence>
<accession>A0A833VVA6</accession>
<keyword evidence="3" id="KW-0408">Iron</keyword>
<dbReference type="GO" id="GO:0016705">
    <property type="term" value="F:oxidoreductase activity, acting on paired donors, with incorporation or reduction of molecular oxygen"/>
    <property type="evidence" value="ECO:0007669"/>
    <property type="project" value="InterPro"/>
</dbReference>
<proteinExistence type="inferred from homology"/>
<dbReference type="Pfam" id="PF00067">
    <property type="entry name" value="p450"/>
    <property type="match status" value="2"/>
</dbReference>
<dbReference type="InterPro" id="IPR001128">
    <property type="entry name" value="Cyt_P450"/>
</dbReference>
<protein>
    <recommendedName>
        <fullName evidence="6">Cytochrome P450</fullName>
    </recommendedName>
</protein>
<dbReference type="GO" id="GO:0004497">
    <property type="term" value="F:monooxygenase activity"/>
    <property type="evidence" value="ECO:0007669"/>
    <property type="project" value="InterPro"/>
</dbReference>
<dbReference type="EMBL" id="SWLB01000007">
    <property type="protein sequence ID" value="KAF3336763.1"/>
    <property type="molecule type" value="Genomic_DNA"/>
</dbReference>
<dbReference type="OrthoDB" id="1055148at2759"/>
<evidence type="ECO:0000313" key="4">
    <source>
        <dbReference type="EMBL" id="KAF3336763.1"/>
    </source>
</evidence>
<evidence type="ECO:0000313" key="5">
    <source>
        <dbReference type="Proteomes" id="UP000623129"/>
    </source>
</evidence>
<dbReference type="SUPFAM" id="SSF48264">
    <property type="entry name" value="Cytochrome P450"/>
    <property type="match status" value="1"/>
</dbReference>
<sequence length="187" mass="21500">MAQEIMKNQDDVFASRPSTKASNLLLYGGKTVGIAPYGEYWKHARKLYTVHMLGASKVKSFELVRQEEVFLVLEKIRHAQRLSNSIDLSEVFSSFTLDIVCRDEKNRDFLDILLSLEPNKQTDFELTKEHTKAFLLDMFGAGTHTTFVTLEWVMAELVKDQKTMQKLQQQVRKVSGNKQIISSVKRI</sequence>